<evidence type="ECO:0000313" key="2">
    <source>
        <dbReference type="Proteomes" id="UP001595765"/>
    </source>
</evidence>
<dbReference type="EMBL" id="JBHSBB010000028">
    <property type="protein sequence ID" value="MFC4035631.1"/>
    <property type="molecule type" value="Genomic_DNA"/>
</dbReference>
<comment type="caution">
    <text evidence="1">The sequence shown here is derived from an EMBL/GenBank/DDBJ whole genome shotgun (WGS) entry which is preliminary data.</text>
</comment>
<evidence type="ECO:0000313" key="1">
    <source>
        <dbReference type="EMBL" id="MFC4035631.1"/>
    </source>
</evidence>
<evidence type="ECO:0008006" key="3">
    <source>
        <dbReference type="Google" id="ProtNLM"/>
    </source>
</evidence>
<dbReference type="SUPFAM" id="SSF54427">
    <property type="entry name" value="NTF2-like"/>
    <property type="match status" value="1"/>
</dbReference>
<dbReference type="CDD" id="cd00531">
    <property type="entry name" value="NTF2_like"/>
    <property type="match status" value="1"/>
</dbReference>
<gene>
    <name evidence="1" type="ORF">ACFO3J_29800</name>
</gene>
<dbReference type="InterPro" id="IPR032710">
    <property type="entry name" value="NTF2-like_dom_sf"/>
</dbReference>
<dbReference type="Proteomes" id="UP001595765">
    <property type="component" value="Unassembled WGS sequence"/>
</dbReference>
<reference evidence="2" key="1">
    <citation type="journal article" date="2019" name="Int. J. Syst. Evol. Microbiol.">
        <title>The Global Catalogue of Microorganisms (GCM) 10K type strain sequencing project: providing services to taxonomists for standard genome sequencing and annotation.</title>
        <authorList>
            <consortium name="The Broad Institute Genomics Platform"/>
            <consortium name="The Broad Institute Genome Sequencing Center for Infectious Disease"/>
            <person name="Wu L."/>
            <person name="Ma J."/>
        </authorList>
    </citation>
    <scope>NUCLEOTIDE SEQUENCE [LARGE SCALE GENOMIC DNA]</scope>
    <source>
        <strain evidence="2">CGMCC 4.7237</strain>
    </source>
</reference>
<keyword evidence="2" id="KW-1185">Reference proteome</keyword>
<organism evidence="1 2">
    <name type="scientific">Streptomyces polygonati</name>
    <dbReference type="NCBI Taxonomy" id="1617087"/>
    <lineage>
        <taxon>Bacteria</taxon>
        <taxon>Bacillati</taxon>
        <taxon>Actinomycetota</taxon>
        <taxon>Actinomycetes</taxon>
        <taxon>Kitasatosporales</taxon>
        <taxon>Streptomycetaceae</taxon>
        <taxon>Streptomyces</taxon>
    </lineage>
</organism>
<sequence>MEVNQSITKFVYEWFDDLSAHEPVDRLLPRIYESGLEMVFPERTLRSRADFIDWYEAVGRAFADQTHTVEELRAQERGDLIELSVTVVWTATRTADRSRSSFRAHQTWRLRRDADGDLRIVTYRVDDIAPLSDARAADSSGTR</sequence>
<proteinExistence type="predicted"/>
<name>A0ABV8HV97_9ACTN</name>
<protein>
    <recommendedName>
        <fullName evidence="3">SnoaL-like domain-containing protein</fullName>
    </recommendedName>
</protein>
<dbReference type="Gene3D" id="3.10.450.50">
    <property type="match status" value="1"/>
</dbReference>
<accession>A0ABV8HV97</accession>
<dbReference type="RefSeq" id="WP_386435919.1">
    <property type="nucleotide sequence ID" value="NZ_JBHSBB010000028.1"/>
</dbReference>